<keyword evidence="1" id="KW-0805">Transcription regulation</keyword>
<dbReference type="SMART" id="SM00353">
    <property type="entry name" value="HLH"/>
    <property type="match status" value="1"/>
</dbReference>
<gene>
    <name evidence="5" type="ORF">GUJ93_ZPchr0005g15750</name>
</gene>
<dbReference type="OrthoDB" id="5778525at2759"/>
<feature type="region of interest" description="Disordered" evidence="3">
    <location>
        <begin position="314"/>
        <end position="336"/>
    </location>
</feature>
<organism evidence="5 6">
    <name type="scientific">Zizania palustris</name>
    <name type="common">Northern wild rice</name>
    <dbReference type="NCBI Taxonomy" id="103762"/>
    <lineage>
        <taxon>Eukaryota</taxon>
        <taxon>Viridiplantae</taxon>
        <taxon>Streptophyta</taxon>
        <taxon>Embryophyta</taxon>
        <taxon>Tracheophyta</taxon>
        <taxon>Spermatophyta</taxon>
        <taxon>Magnoliopsida</taxon>
        <taxon>Liliopsida</taxon>
        <taxon>Poales</taxon>
        <taxon>Poaceae</taxon>
        <taxon>BOP clade</taxon>
        <taxon>Oryzoideae</taxon>
        <taxon>Oryzeae</taxon>
        <taxon>Zizaniinae</taxon>
        <taxon>Zizania</taxon>
    </lineage>
</organism>
<protein>
    <recommendedName>
        <fullName evidence="4">BHLH domain-containing protein</fullName>
    </recommendedName>
</protein>
<dbReference type="InterPro" id="IPR055477">
    <property type="entry name" value="DUF7049"/>
</dbReference>
<dbReference type="Pfam" id="PF00010">
    <property type="entry name" value="HLH"/>
    <property type="match status" value="1"/>
</dbReference>
<evidence type="ECO:0000313" key="6">
    <source>
        <dbReference type="Proteomes" id="UP000729402"/>
    </source>
</evidence>
<reference evidence="5" key="1">
    <citation type="journal article" date="2021" name="bioRxiv">
        <title>Whole Genome Assembly and Annotation of Northern Wild Rice, Zizania palustris L., Supports a Whole Genome Duplication in the Zizania Genus.</title>
        <authorList>
            <person name="Haas M."/>
            <person name="Kono T."/>
            <person name="Macchietto M."/>
            <person name="Millas R."/>
            <person name="McGilp L."/>
            <person name="Shao M."/>
            <person name="Duquette J."/>
            <person name="Hirsch C.N."/>
            <person name="Kimball J."/>
        </authorList>
    </citation>
    <scope>NUCLEOTIDE SEQUENCE</scope>
    <source>
        <tissue evidence="5">Fresh leaf tissue</tissue>
    </source>
</reference>
<dbReference type="Pfam" id="PF23132">
    <property type="entry name" value="DUF7049"/>
    <property type="match status" value="1"/>
</dbReference>
<evidence type="ECO:0000259" key="4">
    <source>
        <dbReference type="PROSITE" id="PS50888"/>
    </source>
</evidence>
<feature type="compositionally biased region" description="Low complexity" evidence="3">
    <location>
        <begin position="399"/>
        <end position="410"/>
    </location>
</feature>
<dbReference type="Proteomes" id="UP000729402">
    <property type="component" value="Unassembled WGS sequence"/>
</dbReference>
<evidence type="ECO:0000256" key="3">
    <source>
        <dbReference type="SAM" id="MobiDB-lite"/>
    </source>
</evidence>
<proteinExistence type="predicted"/>
<reference evidence="5" key="2">
    <citation type="submission" date="2021-02" db="EMBL/GenBank/DDBJ databases">
        <authorList>
            <person name="Kimball J.A."/>
            <person name="Haas M.W."/>
            <person name="Macchietto M."/>
            <person name="Kono T."/>
            <person name="Duquette J."/>
            <person name="Shao M."/>
        </authorList>
    </citation>
    <scope>NUCLEOTIDE SEQUENCE</scope>
    <source>
        <tissue evidence="5">Fresh leaf tissue</tissue>
    </source>
</reference>
<dbReference type="InterPro" id="IPR044658">
    <property type="entry name" value="bHLH92/bHLH041-like"/>
</dbReference>
<dbReference type="GO" id="GO:0046983">
    <property type="term" value="F:protein dimerization activity"/>
    <property type="evidence" value="ECO:0007669"/>
    <property type="project" value="InterPro"/>
</dbReference>
<dbReference type="PANTHER" id="PTHR46665:SF2">
    <property type="entry name" value="BHLH TRANSCRIPTION FACTOR"/>
    <property type="match status" value="1"/>
</dbReference>
<feature type="region of interest" description="Disordered" evidence="3">
    <location>
        <begin position="399"/>
        <end position="420"/>
    </location>
</feature>
<dbReference type="PANTHER" id="PTHR46665">
    <property type="entry name" value="TRANSCRIPTION FACTOR BHLH041-RELATED-RELATED"/>
    <property type="match status" value="1"/>
</dbReference>
<evidence type="ECO:0000256" key="1">
    <source>
        <dbReference type="ARBA" id="ARBA00023015"/>
    </source>
</evidence>
<feature type="region of interest" description="Disordered" evidence="3">
    <location>
        <begin position="60"/>
        <end position="91"/>
    </location>
</feature>
<dbReference type="AlphaFoldDB" id="A0A8J5S8V8"/>
<accession>A0A8J5S8V8</accession>
<sequence>MDGRSWMLQTANGDMRCGDTVRCSWAFAGDDPALRCDERMAMQQQLSQIYMLMDMDEHDGQYAPVAPPPSASSSFRSFSGTSQDDNSSSRLLTATSTTAAASCQNHHPEVSSQILPTYEYLSPIGASGAIAGVDVPYPEYSICHQEDQAQPGQARCRSRSGGHGATAAASSAAAVCAFRPYSRSLGPKKKLRPGGTAGGQRAIKTAMSVLSKMHATRLSQYYQIMEMASAAHALPSPAAAASRCDNDSQLQLQHVMSERKRREKLNDSFRALRAVLPPASKKDKASVLIRAKDYVNALMARITELEEKNKMLAESQHHAGDGEQYDEAAGNGSTEEVDIGKSAEAEATLPAVPGPCQELHLKIVLGSSSSSSGCSAMDAVAGILQGLNEMRDANLLAMNRGSTSSSNNGRLPRANTPTTQRPTVRLKLKSGSCDEKILKESVIKIVKDVMQPETIVTP</sequence>
<keyword evidence="2" id="KW-0804">Transcription</keyword>
<evidence type="ECO:0000313" key="5">
    <source>
        <dbReference type="EMBL" id="KAG8067438.1"/>
    </source>
</evidence>
<evidence type="ECO:0000256" key="2">
    <source>
        <dbReference type="ARBA" id="ARBA00023163"/>
    </source>
</evidence>
<dbReference type="EMBL" id="JAAALK010000284">
    <property type="protein sequence ID" value="KAG8067438.1"/>
    <property type="molecule type" value="Genomic_DNA"/>
</dbReference>
<name>A0A8J5S8V8_ZIZPA</name>
<keyword evidence="6" id="KW-1185">Reference proteome</keyword>
<feature type="domain" description="BHLH" evidence="4">
    <location>
        <begin position="249"/>
        <end position="298"/>
    </location>
</feature>
<dbReference type="PROSITE" id="PS50888">
    <property type="entry name" value="BHLH"/>
    <property type="match status" value="1"/>
</dbReference>
<comment type="caution">
    <text evidence="5">The sequence shown here is derived from an EMBL/GenBank/DDBJ whole genome shotgun (WGS) entry which is preliminary data.</text>
</comment>
<dbReference type="InterPro" id="IPR011598">
    <property type="entry name" value="bHLH_dom"/>
</dbReference>